<dbReference type="Proteomes" id="UP001362999">
    <property type="component" value="Unassembled WGS sequence"/>
</dbReference>
<dbReference type="AlphaFoldDB" id="A0AAW0C3T9"/>
<comment type="caution">
    <text evidence="2">The sequence shown here is derived from an EMBL/GenBank/DDBJ whole genome shotgun (WGS) entry which is preliminary data.</text>
</comment>
<feature type="compositionally biased region" description="Polar residues" evidence="1">
    <location>
        <begin position="82"/>
        <end position="92"/>
    </location>
</feature>
<feature type="compositionally biased region" description="Basic residues" evidence="1">
    <location>
        <begin position="48"/>
        <end position="57"/>
    </location>
</feature>
<evidence type="ECO:0000256" key="1">
    <source>
        <dbReference type="SAM" id="MobiDB-lite"/>
    </source>
</evidence>
<name>A0AAW0C3T9_9AGAR</name>
<feature type="compositionally biased region" description="Low complexity" evidence="1">
    <location>
        <begin position="58"/>
        <end position="75"/>
    </location>
</feature>
<feature type="compositionally biased region" description="Basic residues" evidence="1">
    <location>
        <begin position="274"/>
        <end position="283"/>
    </location>
</feature>
<accession>A0AAW0C3T9</accession>
<proteinExistence type="predicted"/>
<feature type="non-terminal residue" evidence="2">
    <location>
        <position position="357"/>
    </location>
</feature>
<keyword evidence="3" id="KW-1185">Reference proteome</keyword>
<gene>
    <name evidence="2" type="ORF">R3P38DRAFT_2918329</name>
</gene>
<feature type="compositionally biased region" description="Low complexity" evidence="1">
    <location>
        <begin position="1"/>
        <end position="18"/>
    </location>
</feature>
<evidence type="ECO:0000313" key="3">
    <source>
        <dbReference type="Proteomes" id="UP001362999"/>
    </source>
</evidence>
<organism evidence="2 3">
    <name type="scientific">Favolaschia claudopus</name>
    <dbReference type="NCBI Taxonomy" id="2862362"/>
    <lineage>
        <taxon>Eukaryota</taxon>
        <taxon>Fungi</taxon>
        <taxon>Dikarya</taxon>
        <taxon>Basidiomycota</taxon>
        <taxon>Agaricomycotina</taxon>
        <taxon>Agaricomycetes</taxon>
        <taxon>Agaricomycetidae</taxon>
        <taxon>Agaricales</taxon>
        <taxon>Marasmiineae</taxon>
        <taxon>Mycenaceae</taxon>
        <taxon>Favolaschia</taxon>
    </lineage>
</organism>
<feature type="region of interest" description="Disordered" evidence="1">
    <location>
        <begin position="1"/>
        <end position="123"/>
    </location>
</feature>
<sequence>MASPSSPYRLSPSSACSSTLIMTPAPPHHHQRGPAPKGHLQPHISNLPRRRRAHRATTLRISAPPAPSSSSLSPLPKEDNDLNANSTSSSYAPSPIQIPSLFPFSKGGLMPPRNGGLGSQGIWQAYRNSPTTASSSSPHRGRKRALQELGYGSGYFLAFEKLGSGEEGDDDEDMAFGATIRITHEEEVDDEACVIEDKRGDDDNGAELRLVVFGSSSREDGVPNLTPAQLRAAVAFGRRQRENGVNQVLITVAPRHSVDALSVGACCIAIRRKRRRRRRRRAHTPAPRRVARHARRGISDRRPPPRRRARGRVAGAFESGWDRVPRFCDAGRGCASDPCVFLSAYVAAAVAVSVTSI</sequence>
<protein>
    <submittedName>
        <fullName evidence="2">Uncharacterized protein</fullName>
    </submittedName>
</protein>
<evidence type="ECO:0000313" key="2">
    <source>
        <dbReference type="EMBL" id="KAK7032671.1"/>
    </source>
</evidence>
<feature type="region of interest" description="Disordered" evidence="1">
    <location>
        <begin position="274"/>
        <end position="312"/>
    </location>
</feature>
<dbReference type="EMBL" id="JAWWNJ010000023">
    <property type="protein sequence ID" value="KAK7032671.1"/>
    <property type="molecule type" value="Genomic_DNA"/>
</dbReference>
<reference evidence="2 3" key="1">
    <citation type="journal article" date="2024" name="J Genomics">
        <title>Draft genome sequencing and assembly of Favolaschia claudopus CIRM-BRFM 2984 isolated from oak limbs.</title>
        <authorList>
            <person name="Navarro D."/>
            <person name="Drula E."/>
            <person name="Chaduli D."/>
            <person name="Cazenave R."/>
            <person name="Ahrendt S."/>
            <person name="Wang J."/>
            <person name="Lipzen A."/>
            <person name="Daum C."/>
            <person name="Barry K."/>
            <person name="Grigoriev I.V."/>
            <person name="Favel A."/>
            <person name="Rosso M.N."/>
            <person name="Martin F."/>
        </authorList>
    </citation>
    <scope>NUCLEOTIDE SEQUENCE [LARGE SCALE GENOMIC DNA]</scope>
    <source>
        <strain evidence="2 3">CIRM-BRFM 2984</strain>
    </source>
</reference>